<protein>
    <recommendedName>
        <fullName evidence="2">Fumarylacetoacetase-like C-terminal domain-containing protein</fullName>
    </recommendedName>
</protein>
<evidence type="ECO:0000313" key="3">
    <source>
        <dbReference type="EMBL" id="GIG39248.1"/>
    </source>
</evidence>
<dbReference type="Pfam" id="PF01557">
    <property type="entry name" value="FAA_hydrolase"/>
    <property type="match status" value="1"/>
</dbReference>
<keyword evidence="1" id="KW-0479">Metal-binding</keyword>
<dbReference type="RefSeq" id="WP_203671757.1">
    <property type="nucleotide sequence ID" value="NZ_BONP01000004.1"/>
</dbReference>
<dbReference type="InterPro" id="IPR011234">
    <property type="entry name" value="Fumarylacetoacetase-like_C"/>
</dbReference>
<dbReference type="Proteomes" id="UP000614741">
    <property type="component" value="Unassembled WGS sequence"/>
</dbReference>
<accession>A0ABQ4DIR6</accession>
<comment type="caution">
    <text evidence="3">The sequence shown here is derived from an EMBL/GenBank/DDBJ whole genome shotgun (WGS) entry which is preliminary data.</text>
</comment>
<proteinExistence type="predicted"/>
<evidence type="ECO:0000256" key="1">
    <source>
        <dbReference type="ARBA" id="ARBA00022723"/>
    </source>
</evidence>
<reference evidence="3 4" key="1">
    <citation type="submission" date="2021-01" db="EMBL/GenBank/DDBJ databases">
        <title>Whole genome shotgun sequence of Cellulomonas phragmiteti NBRC 110785.</title>
        <authorList>
            <person name="Komaki H."/>
            <person name="Tamura T."/>
        </authorList>
    </citation>
    <scope>NUCLEOTIDE SEQUENCE [LARGE SCALE GENOMIC DNA]</scope>
    <source>
        <strain evidence="3 4">NBRC 110785</strain>
    </source>
</reference>
<feature type="domain" description="Fumarylacetoacetase-like C-terminal" evidence="2">
    <location>
        <begin position="76"/>
        <end position="270"/>
    </location>
</feature>
<sequence length="285" mass="30547">MRLASTHDARLHAVLGDRSVDLTDALGLRPGPGGPLLAFLEHGGSIAELQALDLDAWPSQPLDPRRLAAPIARPGKVVGAPVNYRDHQVEMHEQRTIADYGVFLKASSSVIGPGEHIRLPYRDVRTDHEGELGVVIGRTARCVPPEHALDHVFGYTPVLDVTVRSGEDRSTRKSFDTFTPLGPWVTTADEVPDPGALELRCWVDDELRQHASTADLLYDVAELIAYTSHVMTLHPGDVIATGTPAGVGPIAAGQRVAVEIAGLGRLEVGVTDEGAIAYADRPGPR</sequence>
<evidence type="ECO:0000259" key="2">
    <source>
        <dbReference type="Pfam" id="PF01557"/>
    </source>
</evidence>
<dbReference type="PANTHER" id="PTHR11820">
    <property type="entry name" value="ACYLPYRUVASE"/>
    <property type="match status" value="1"/>
</dbReference>
<evidence type="ECO:0000313" key="4">
    <source>
        <dbReference type="Proteomes" id="UP000614741"/>
    </source>
</evidence>
<organism evidence="3 4">
    <name type="scientific">Cellulomonas phragmiteti</name>
    <dbReference type="NCBI Taxonomy" id="478780"/>
    <lineage>
        <taxon>Bacteria</taxon>
        <taxon>Bacillati</taxon>
        <taxon>Actinomycetota</taxon>
        <taxon>Actinomycetes</taxon>
        <taxon>Micrococcales</taxon>
        <taxon>Cellulomonadaceae</taxon>
        <taxon>Cellulomonas</taxon>
    </lineage>
</organism>
<dbReference type="SUPFAM" id="SSF56529">
    <property type="entry name" value="FAH"/>
    <property type="match status" value="1"/>
</dbReference>
<dbReference type="InterPro" id="IPR036663">
    <property type="entry name" value="Fumarylacetoacetase_C_sf"/>
</dbReference>
<name>A0ABQ4DIR6_9CELL</name>
<gene>
    <name evidence="3" type="ORF">Cph01nite_10100</name>
</gene>
<keyword evidence="4" id="KW-1185">Reference proteome</keyword>
<dbReference type="EMBL" id="BONP01000004">
    <property type="protein sequence ID" value="GIG39248.1"/>
    <property type="molecule type" value="Genomic_DNA"/>
</dbReference>
<dbReference type="PANTHER" id="PTHR11820:SF112">
    <property type="entry name" value="FUMARYLACETOACETATE HYDROLASE FAMILY PROTEIN (AFU_ORTHOLOGUE AFUA_1G02370)-RELATED"/>
    <property type="match status" value="1"/>
</dbReference>
<dbReference type="Gene3D" id="3.90.850.10">
    <property type="entry name" value="Fumarylacetoacetase-like, C-terminal domain"/>
    <property type="match status" value="1"/>
</dbReference>